<dbReference type="KEGG" id="fes:HER31_11980"/>
<proteinExistence type="predicted"/>
<dbReference type="EMBL" id="CP051180">
    <property type="protein sequence ID" value="QIZ77545.1"/>
    <property type="molecule type" value="Genomic_DNA"/>
</dbReference>
<accession>A0A6H1UEM5</accession>
<organism evidence="1 2">
    <name type="scientific">Ferrimonas lipolytica</name>
    <dbReference type="NCBI Taxonomy" id="2724191"/>
    <lineage>
        <taxon>Bacteria</taxon>
        <taxon>Pseudomonadati</taxon>
        <taxon>Pseudomonadota</taxon>
        <taxon>Gammaproteobacteria</taxon>
        <taxon>Alteromonadales</taxon>
        <taxon>Ferrimonadaceae</taxon>
        <taxon>Ferrimonas</taxon>
    </lineage>
</organism>
<dbReference type="RefSeq" id="WP_168660804.1">
    <property type="nucleotide sequence ID" value="NZ_CP051180.1"/>
</dbReference>
<evidence type="ECO:0000313" key="1">
    <source>
        <dbReference type="EMBL" id="QIZ77545.1"/>
    </source>
</evidence>
<sequence length="323" mass="36840">MEPDLTISLESFSNETDANSLGNSVMNAIQALHKQHQLDLTSLKRVLISFDFASALKKVTEEYGHISPSSFTESKQAIAIAQLVMKGAREEFTLVLGIDFFYEWFNSDGRCEIREDNISVVLHRIHHELIHVHEKNVLAQLDASRLIDDYDDALLMSATRSWSEYLANLKSASSAPDETVELFLEQLDTIIKEVPKEIESLIRKYQHRLIPLNEMYLAVKKRIKLILNAYAYAFGYVDALGFDLENCFPKITKSLKESQLSDTLHQLGTSFKIVTESYEQGLIESYDAFDEIVKVIDRMFKEFGLSLERTQSENGTGLYVHVK</sequence>
<gene>
    <name evidence="1" type="ORF">HER31_11980</name>
</gene>
<dbReference type="Proteomes" id="UP000501602">
    <property type="component" value="Chromosome"/>
</dbReference>
<name>A0A6H1UEM5_9GAMM</name>
<protein>
    <submittedName>
        <fullName evidence="1">Uncharacterized protein</fullName>
    </submittedName>
</protein>
<dbReference type="AlphaFoldDB" id="A0A6H1UEM5"/>
<keyword evidence="2" id="KW-1185">Reference proteome</keyword>
<reference evidence="1 2" key="1">
    <citation type="submission" date="2020-04" db="EMBL/GenBank/DDBJ databases">
        <title>Ferrimonas sp. S7 isolated from sea water.</title>
        <authorList>
            <person name="Bae S.S."/>
            <person name="Baek K."/>
        </authorList>
    </citation>
    <scope>NUCLEOTIDE SEQUENCE [LARGE SCALE GENOMIC DNA]</scope>
    <source>
        <strain evidence="1 2">S7</strain>
    </source>
</reference>
<evidence type="ECO:0000313" key="2">
    <source>
        <dbReference type="Proteomes" id="UP000501602"/>
    </source>
</evidence>